<dbReference type="eggNOG" id="COG4974">
    <property type="taxonomic scope" value="Bacteria"/>
</dbReference>
<dbReference type="GO" id="GO:0015074">
    <property type="term" value="P:DNA integration"/>
    <property type="evidence" value="ECO:0007669"/>
    <property type="project" value="InterPro"/>
</dbReference>
<dbReference type="SUPFAM" id="SSF56349">
    <property type="entry name" value="DNA breaking-rejoining enzymes"/>
    <property type="match status" value="1"/>
</dbReference>
<keyword evidence="1" id="KW-0233">DNA recombination</keyword>
<keyword evidence="3" id="KW-1185">Reference proteome</keyword>
<gene>
    <name evidence="2" type="ORF">HJO_09214</name>
</gene>
<dbReference type="InterPro" id="IPR011010">
    <property type="entry name" value="DNA_brk_join_enz"/>
</dbReference>
<sequence>MIRDYWSDAAGIRRIFRERFEAAGLPYFNPHTVRKTLMQVAFRKQLDPEALKAWSQNLGHEDLATSLNGYGTVQDQRTSEIMAGLAATESEENGADANGDLPPEMLAWMEEQVRRRKG</sequence>
<organism evidence="2 3">
    <name type="scientific">Hyphomonas johnsonii MHS-2</name>
    <dbReference type="NCBI Taxonomy" id="1280950"/>
    <lineage>
        <taxon>Bacteria</taxon>
        <taxon>Pseudomonadati</taxon>
        <taxon>Pseudomonadota</taxon>
        <taxon>Alphaproteobacteria</taxon>
        <taxon>Hyphomonadales</taxon>
        <taxon>Hyphomonadaceae</taxon>
        <taxon>Hyphomonas</taxon>
    </lineage>
</organism>
<dbReference type="AlphaFoldDB" id="A0A059FP13"/>
<accession>A0A059FP13</accession>
<dbReference type="EMBL" id="ARYK01000004">
    <property type="protein sequence ID" value="KCZ92203.1"/>
    <property type="molecule type" value="Genomic_DNA"/>
</dbReference>
<proteinExistence type="predicted"/>
<dbReference type="GO" id="GO:0006310">
    <property type="term" value="P:DNA recombination"/>
    <property type="evidence" value="ECO:0007669"/>
    <property type="project" value="UniProtKB-KW"/>
</dbReference>
<dbReference type="Proteomes" id="UP000025171">
    <property type="component" value="Unassembled WGS sequence"/>
</dbReference>
<evidence type="ECO:0000313" key="2">
    <source>
        <dbReference type="EMBL" id="KCZ92203.1"/>
    </source>
</evidence>
<comment type="caution">
    <text evidence="2">The sequence shown here is derived from an EMBL/GenBank/DDBJ whole genome shotgun (WGS) entry which is preliminary data.</text>
</comment>
<evidence type="ECO:0000313" key="3">
    <source>
        <dbReference type="Proteomes" id="UP000025171"/>
    </source>
</evidence>
<dbReference type="PATRIC" id="fig|1280950.3.peg.1844"/>
<dbReference type="Gene3D" id="1.10.443.10">
    <property type="entry name" value="Intergrase catalytic core"/>
    <property type="match status" value="1"/>
</dbReference>
<dbReference type="InterPro" id="IPR013762">
    <property type="entry name" value="Integrase-like_cat_sf"/>
</dbReference>
<protein>
    <submittedName>
        <fullName evidence="2">Site-specific recombinase XerC</fullName>
    </submittedName>
</protein>
<dbReference type="GO" id="GO:0003677">
    <property type="term" value="F:DNA binding"/>
    <property type="evidence" value="ECO:0007669"/>
    <property type="project" value="InterPro"/>
</dbReference>
<dbReference type="STRING" id="1280950.HJO_09214"/>
<name>A0A059FP13_9PROT</name>
<evidence type="ECO:0000256" key="1">
    <source>
        <dbReference type="ARBA" id="ARBA00023172"/>
    </source>
</evidence>
<reference evidence="2 3" key="1">
    <citation type="journal article" date="2014" name="Antonie Van Leeuwenhoek">
        <title>Hyphomonas beringensis sp. nov. and Hyphomonas chukchiensis sp. nov., isolated from surface seawater of the Bering Sea and Chukchi Sea.</title>
        <authorList>
            <person name="Li C."/>
            <person name="Lai Q."/>
            <person name="Li G."/>
            <person name="Dong C."/>
            <person name="Wang J."/>
            <person name="Liao Y."/>
            <person name="Shao Z."/>
        </authorList>
    </citation>
    <scope>NUCLEOTIDE SEQUENCE [LARGE SCALE GENOMIC DNA]</scope>
    <source>
        <strain evidence="2 3">MHS-2</strain>
    </source>
</reference>